<dbReference type="PANTHER" id="PTHR14143:SF1">
    <property type="entry name" value="IRG-TYPE G DOMAIN-CONTAINING PROTEIN"/>
    <property type="match status" value="1"/>
</dbReference>
<gene>
    <name evidence="3" type="ORF">FOMPIDRAFT_1103069</name>
</gene>
<dbReference type="PROSITE" id="PS51716">
    <property type="entry name" value="G_IRG"/>
    <property type="match status" value="1"/>
</dbReference>
<dbReference type="InterPro" id="IPR030385">
    <property type="entry name" value="G_IRG_dom"/>
</dbReference>
<dbReference type="SUPFAM" id="SSF52540">
    <property type="entry name" value="P-loop containing nucleoside triphosphate hydrolases"/>
    <property type="match status" value="1"/>
</dbReference>
<dbReference type="eggNOG" id="ENOG502S70P">
    <property type="taxonomic scope" value="Eukaryota"/>
</dbReference>
<evidence type="ECO:0000256" key="1">
    <source>
        <dbReference type="ARBA" id="ARBA00005429"/>
    </source>
</evidence>
<dbReference type="EMBL" id="KE504160">
    <property type="protein sequence ID" value="EPS98976.1"/>
    <property type="molecule type" value="Genomic_DNA"/>
</dbReference>
<name>S8E1B0_FOMSC</name>
<dbReference type="AlphaFoldDB" id="S8E1B0"/>
<comment type="similarity">
    <text evidence="1">Belongs to the TRAFAC class dynamin-like GTPase superfamily. IRG family.</text>
</comment>
<feature type="non-terminal residue" evidence="3">
    <location>
        <position position="255"/>
    </location>
</feature>
<evidence type="ECO:0000313" key="3">
    <source>
        <dbReference type="EMBL" id="EPS98976.1"/>
    </source>
</evidence>
<sequence>AERRAADARTARDEAERKLREGIRPVILPTIAQLEATKERLQYKAGLFHFAVAGIAGSGKSSLINAFRGLRNSSKGAAPTGVAETTAATTRYPDPDPKNPFVWYDVPGAGTLSIPDWQYFTDQGLYIFDCIVVLFDNRFTETDVAILRNCAACKIPTYIVRSKSRQHIRNVLDDKADVDIDDPDVRAAAREEYIAATRAMVERNLQEAKPPLPEQRAYVVDKETLTQVVNGKEPKDCIDEWLLLQDLLGEARRRR</sequence>
<dbReference type="GO" id="GO:0005525">
    <property type="term" value="F:GTP binding"/>
    <property type="evidence" value="ECO:0007669"/>
    <property type="project" value="InterPro"/>
</dbReference>
<reference evidence="3 4" key="1">
    <citation type="journal article" date="2012" name="Science">
        <title>The Paleozoic origin of enzymatic lignin decomposition reconstructed from 31 fungal genomes.</title>
        <authorList>
            <person name="Floudas D."/>
            <person name="Binder M."/>
            <person name="Riley R."/>
            <person name="Barry K."/>
            <person name="Blanchette R.A."/>
            <person name="Henrissat B."/>
            <person name="Martinez A.T."/>
            <person name="Otillar R."/>
            <person name="Spatafora J.W."/>
            <person name="Yadav J.S."/>
            <person name="Aerts A."/>
            <person name="Benoit I."/>
            <person name="Boyd A."/>
            <person name="Carlson A."/>
            <person name="Copeland A."/>
            <person name="Coutinho P.M."/>
            <person name="de Vries R.P."/>
            <person name="Ferreira P."/>
            <person name="Findley K."/>
            <person name="Foster B."/>
            <person name="Gaskell J."/>
            <person name="Glotzer D."/>
            <person name="Gorecki P."/>
            <person name="Heitman J."/>
            <person name="Hesse C."/>
            <person name="Hori C."/>
            <person name="Igarashi K."/>
            <person name="Jurgens J.A."/>
            <person name="Kallen N."/>
            <person name="Kersten P."/>
            <person name="Kohler A."/>
            <person name="Kuees U."/>
            <person name="Kumar T.K.A."/>
            <person name="Kuo A."/>
            <person name="LaButti K."/>
            <person name="Larrondo L.F."/>
            <person name="Lindquist E."/>
            <person name="Ling A."/>
            <person name="Lombard V."/>
            <person name="Lucas S."/>
            <person name="Lundell T."/>
            <person name="Martin R."/>
            <person name="McLaughlin D.J."/>
            <person name="Morgenstern I."/>
            <person name="Morin E."/>
            <person name="Murat C."/>
            <person name="Nagy L.G."/>
            <person name="Nolan M."/>
            <person name="Ohm R.A."/>
            <person name="Patyshakuliyeva A."/>
            <person name="Rokas A."/>
            <person name="Ruiz-Duenas F.J."/>
            <person name="Sabat G."/>
            <person name="Salamov A."/>
            <person name="Samejima M."/>
            <person name="Schmutz J."/>
            <person name="Slot J.C."/>
            <person name="St John F."/>
            <person name="Stenlid J."/>
            <person name="Sun H."/>
            <person name="Sun S."/>
            <person name="Syed K."/>
            <person name="Tsang A."/>
            <person name="Wiebenga A."/>
            <person name="Young D."/>
            <person name="Pisabarro A."/>
            <person name="Eastwood D.C."/>
            <person name="Martin F."/>
            <person name="Cullen D."/>
            <person name="Grigoriev I.V."/>
            <person name="Hibbett D.S."/>
        </authorList>
    </citation>
    <scope>NUCLEOTIDE SEQUENCE</scope>
    <source>
        <strain evidence="4">FP-58527</strain>
    </source>
</reference>
<dbReference type="InterPro" id="IPR027417">
    <property type="entry name" value="P-loop_NTPase"/>
</dbReference>
<keyword evidence="4" id="KW-1185">Reference proteome</keyword>
<dbReference type="Pfam" id="PF05049">
    <property type="entry name" value="IIGP"/>
    <property type="match status" value="1"/>
</dbReference>
<dbReference type="GO" id="GO:0016020">
    <property type="term" value="C:membrane"/>
    <property type="evidence" value="ECO:0007669"/>
    <property type="project" value="InterPro"/>
</dbReference>
<dbReference type="HOGENOM" id="CLU_034479_1_0_1"/>
<feature type="non-terminal residue" evidence="3">
    <location>
        <position position="1"/>
    </location>
</feature>
<dbReference type="Proteomes" id="UP000015241">
    <property type="component" value="Unassembled WGS sequence"/>
</dbReference>
<dbReference type="OrthoDB" id="422720at2759"/>
<dbReference type="InterPro" id="IPR007743">
    <property type="entry name" value="Immunity-related_GTPase-like"/>
</dbReference>
<proteinExistence type="inferred from homology"/>
<dbReference type="InParanoid" id="S8E1B0"/>
<feature type="domain" description="IRG-type G" evidence="2">
    <location>
        <begin position="46"/>
        <end position="245"/>
    </location>
</feature>
<evidence type="ECO:0000313" key="4">
    <source>
        <dbReference type="Proteomes" id="UP000015241"/>
    </source>
</evidence>
<dbReference type="PANTHER" id="PTHR14143">
    <property type="entry name" value="INTERFERON-INDUCIBLE GTPASE FAMILY MEMBER"/>
    <property type="match status" value="1"/>
</dbReference>
<dbReference type="Gene3D" id="3.40.50.300">
    <property type="entry name" value="P-loop containing nucleotide triphosphate hydrolases"/>
    <property type="match status" value="1"/>
</dbReference>
<organism evidence="3 4">
    <name type="scientific">Fomitopsis schrenkii</name>
    <name type="common">Brown rot fungus</name>
    <dbReference type="NCBI Taxonomy" id="2126942"/>
    <lineage>
        <taxon>Eukaryota</taxon>
        <taxon>Fungi</taxon>
        <taxon>Dikarya</taxon>
        <taxon>Basidiomycota</taxon>
        <taxon>Agaricomycotina</taxon>
        <taxon>Agaricomycetes</taxon>
        <taxon>Polyporales</taxon>
        <taxon>Fomitopsis</taxon>
    </lineage>
</organism>
<accession>S8E1B0</accession>
<protein>
    <recommendedName>
        <fullName evidence="2">IRG-type G domain-containing protein</fullName>
    </recommendedName>
</protein>
<evidence type="ECO:0000259" key="2">
    <source>
        <dbReference type="PROSITE" id="PS51716"/>
    </source>
</evidence>
<dbReference type="STRING" id="743788.S8E1B0"/>